<evidence type="ECO:0000313" key="12">
    <source>
        <dbReference type="EMBL" id="PJF47472.1"/>
    </source>
</evidence>
<name>A0A2M8QCI7_9CHLR</name>
<protein>
    <recommendedName>
        <fullName evidence="9">GMP synthase [glutamine-hydrolyzing]</fullName>
        <ecNumber evidence="9">6.3.5.2</ecNumber>
    </recommendedName>
    <alternativeName>
        <fullName evidence="9">GMP synthetase</fullName>
    </alternativeName>
    <alternativeName>
        <fullName evidence="9">Glutamine amidotransferase</fullName>
    </alternativeName>
</protein>
<dbReference type="PANTHER" id="PTHR11922:SF2">
    <property type="entry name" value="GMP SYNTHASE [GLUTAMINE-HYDROLYZING]"/>
    <property type="match status" value="1"/>
</dbReference>
<comment type="catalytic activity">
    <reaction evidence="9">
        <text>XMP + L-glutamine + ATP + H2O = GMP + L-glutamate + AMP + diphosphate + 2 H(+)</text>
        <dbReference type="Rhea" id="RHEA:11680"/>
        <dbReference type="ChEBI" id="CHEBI:15377"/>
        <dbReference type="ChEBI" id="CHEBI:15378"/>
        <dbReference type="ChEBI" id="CHEBI:29985"/>
        <dbReference type="ChEBI" id="CHEBI:30616"/>
        <dbReference type="ChEBI" id="CHEBI:33019"/>
        <dbReference type="ChEBI" id="CHEBI:57464"/>
        <dbReference type="ChEBI" id="CHEBI:58115"/>
        <dbReference type="ChEBI" id="CHEBI:58359"/>
        <dbReference type="ChEBI" id="CHEBI:456215"/>
        <dbReference type="EC" id="6.3.5.2"/>
    </reaction>
</comment>
<keyword evidence="4 9" id="KW-0547">Nucleotide-binding</keyword>
<dbReference type="FunFam" id="3.40.50.880:FF:000001">
    <property type="entry name" value="GMP synthase [glutamine-hydrolyzing]"/>
    <property type="match status" value="1"/>
</dbReference>
<evidence type="ECO:0000256" key="6">
    <source>
        <dbReference type="ARBA" id="ARBA00022755"/>
    </source>
</evidence>
<feature type="binding site" evidence="10">
    <location>
        <begin position="225"/>
        <end position="231"/>
    </location>
    <ligand>
        <name>ATP</name>
        <dbReference type="ChEBI" id="CHEBI:30616"/>
    </ligand>
</feature>
<dbReference type="Gene3D" id="3.30.300.10">
    <property type="match status" value="1"/>
</dbReference>
<feature type="active site" description="Nucleophile" evidence="9">
    <location>
        <position position="81"/>
    </location>
</feature>
<dbReference type="FunFam" id="3.30.300.10:FF:000002">
    <property type="entry name" value="GMP synthase [glutamine-hydrolyzing]"/>
    <property type="match status" value="1"/>
</dbReference>
<dbReference type="Pfam" id="PF00958">
    <property type="entry name" value="GMP_synt_C"/>
    <property type="match status" value="1"/>
</dbReference>
<dbReference type="CDD" id="cd01742">
    <property type="entry name" value="GATase1_GMP_Synthase"/>
    <property type="match status" value="1"/>
</dbReference>
<dbReference type="PRINTS" id="PR00096">
    <property type="entry name" value="GATASE"/>
</dbReference>
<dbReference type="UniPathway" id="UPA00189">
    <property type="reaction ID" value="UER00296"/>
</dbReference>
<dbReference type="PROSITE" id="PS51273">
    <property type="entry name" value="GATASE_TYPE_1"/>
    <property type="match status" value="1"/>
</dbReference>
<dbReference type="SUPFAM" id="SSF52317">
    <property type="entry name" value="Class I glutamine amidotransferase-like"/>
    <property type="match status" value="1"/>
</dbReference>
<feature type="domain" description="GMPS ATP-PPase" evidence="11">
    <location>
        <begin position="198"/>
        <end position="401"/>
    </location>
</feature>
<dbReference type="InterPro" id="IPR017926">
    <property type="entry name" value="GATASE"/>
</dbReference>
<organism evidence="12 13">
    <name type="scientific">Candidatus Thermofonsia Clade 3 bacterium</name>
    <dbReference type="NCBI Taxonomy" id="2364212"/>
    <lineage>
        <taxon>Bacteria</taxon>
        <taxon>Bacillati</taxon>
        <taxon>Chloroflexota</taxon>
        <taxon>Candidatus Thermofontia</taxon>
        <taxon>Candidatus Thermofonsia Clade 3</taxon>
    </lineage>
</organism>
<accession>A0A2M8QCI7</accession>
<dbReference type="InterPro" id="IPR025777">
    <property type="entry name" value="GMPS_ATP_PPase_dom"/>
</dbReference>
<keyword evidence="6 9" id="KW-0658">Purine biosynthesis</keyword>
<evidence type="ECO:0000256" key="9">
    <source>
        <dbReference type="HAMAP-Rule" id="MF_00344"/>
    </source>
</evidence>
<evidence type="ECO:0000256" key="1">
    <source>
        <dbReference type="ARBA" id="ARBA00002332"/>
    </source>
</evidence>
<dbReference type="Pfam" id="PF00117">
    <property type="entry name" value="GATase"/>
    <property type="match status" value="1"/>
</dbReference>
<dbReference type="InterPro" id="IPR004739">
    <property type="entry name" value="GMP_synth_GATase"/>
</dbReference>
<keyword evidence="3 9" id="KW-0436">Ligase</keyword>
<comment type="caution">
    <text evidence="12">The sequence shown here is derived from an EMBL/GenBank/DDBJ whole genome shotgun (WGS) entry which is preliminary data.</text>
</comment>
<feature type="active site" evidence="9">
    <location>
        <position position="171"/>
    </location>
</feature>
<keyword evidence="8 9" id="KW-0315">Glutamine amidotransferase</keyword>
<sequence>MIDGIAVLDFGSQYSQLIARRVREAHVYCELFPWDAPRDQVMALQPRGFILSGGPNSVYDPAAPALPGYVLESNLPVLGICYGMQLLAHALGGRVAPALQREYGEAQLEISGCELWPDAIAQLRSPITVWMSHGDRIEALPPGFKVIARTAHSPIAGMADPARRRYAIQFHPEVNHTQHGREIIAHFVHAICGCRASWTPANIIEESVQKIRAQVGRRPVICGLSGGVDSAVAATLAHKAVGDQLTCVFVNTGLLRKGEPEQVVETFEREQGMRLIAVDACEEFLEALGGVTDPEEKRRRIGEKFIRVFEAVVREHGIGSKHGKARDDARPLLCQGTLYPDVIESRGPERQAAAKIKTHHNVGGLPEDMQFELLEPLRYLFKDEVRALGAALGLPDAIVWRQPFPGPGLAVRVLGEVTWARLERLRAADAIVQEELRRADLMRATSQAFAVLLPVRTVGVMGDERTYSEVIAIRAVTTDDFMTADWARIPFDVLARISTRIVNEVLGVNRVVFDLTTKPPATIEWE</sequence>
<reference evidence="12 13" key="1">
    <citation type="submission" date="2017-11" db="EMBL/GenBank/DDBJ databases">
        <title>Evolution of Phototrophy in the Chloroflexi Phylum Driven by Horizontal Gene Transfer.</title>
        <authorList>
            <person name="Ward L.M."/>
            <person name="Hemp J."/>
            <person name="Shih P.M."/>
            <person name="Mcglynn S.E."/>
            <person name="Fischer W."/>
        </authorList>
    </citation>
    <scope>NUCLEOTIDE SEQUENCE [LARGE SCALE GENOMIC DNA]</scope>
    <source>
        <strain evidence="12">JP3_7</strain>
    </source>
</reference>
<dbReference type="HAMAP" id="MF_00344">
    <property type="entry name" value="GMP_synthase"/>
    <property type="match status" value="1"/>
</dbReference>
<dbReference type="GO" id="GO:0005524">
    <property type="term" value="F:ATP binding"/>
    <property type="evidence" value="ECO:0007669"/>
    <property type="project" value="UniProtKB-UniRule"/>
</dbReference>
<dbReference type="NCBIfam" id="TIGR00884">
    <property type="entry name" value="guaA_Cterm"/>
    <property type="match status" value="1"/>
</dbReference>
<comment type="pathway">
    <text evidence="2 9">Purine metabolism; GMP biosynthesis; GMP from XMP (L-Gln route): step 1/1.</text>
</comment>
<evidence type="ECO:0000256" key="7">
    <source>
        <dbReference type="ARBA" id="ARBA00022840"/>
    </source>
</evidence>
<evidence type="ECO:0000256" key="10">
    <source>
        <dbReference type="PROSITE-ProRule" id="PRU00886"/>
    </source>
</evidence>
<keyword evidence="7 9" id="KW-0067">ATP-binding</keyword>
<dbReference type="NCBIfam" id="NF000848">
    <property type="entry name" value="PRK00074.1"/>
    <property type="match status" value="1"/>
</dbReference>
<evidence type="ECO:0000256" key="5">
    <source>
        <dbReference type="ARBA" id="ARBA00022749"/>
    </source>
</evidence>
<dbReference type="SUPFAM" id="SSF54810">
    <property type="entry name" value="GMP synthetase C-terminal dimerisation domain"/>
    <property type="match status" value="1"/>
</dbReference>
<dbReference type="Gene3D" id="3.40.50.620">
    <property type="entry name" value="HUPs"/>
    <property type="match status" value="1"/>
</dbReference>
<dbReference type="GO" id="GO:0003921">
    <property type="term" value="F:GMP synthase activity"/>
    <property type="evidence" value="ECO:0007669"/>
    <property type="project" value="InterPro"/>
</dbReference>
<evidence type="ECO:0000313" key="13">
    <source>
        <dbReference type="Proteomes" id="UP000230790"/>
    </source>
</evidence>
<dbReference type="AlphaFoldDB" id="A0A2M8QCI7"/>
<dbReference type="Pfam" id="PF02540">
    <property type="entry name" value="NAD_synthase"/>
    <property type="match status" value="1"/>
</dbReference>
<dbReference type="InterPro" id="IPR001674">
    <property type="entry name" value="GMP_synth_C"/>
</dbReference>
<dbReference type="EMBL" id="PGTN01000047">
    <property type="protein sequence ID" value="PJF47472.1"/>
    <property type="molecule type" value="Genomic_DNA"/>
</dbReference>
<dbReference type="PRINTS" id="PR00099">
    <property type="entry name" value="CPSGATASE"/>
</dbReference>
<evidence type="ECO:0000259" key="11">
    <source>
        <dbReference type="PROSITE" id="PS51553"/>
    </source>
</evidence>
<comment type="function">
    <text evidence="1 9">Catalyzes the synthesis of GMP from XMP.</text>
</comment>
<gene>
    <name evidence="9 12" type="primary">guaA</name>
    <name evidence="12" type="ORF">CUN48_08440</name>
</gene>
<dbReference type="PANTHER" id="PTHR11922">
    <property type="entry name" value="GMP SYNTHASE-RELATED"/>
    <property type="match status" value="1"/>
</dbReference>
<dbReference type="InterPro" id="IPR022310">
    <property type="entry name" value="NAD/GMP_synthase"/>
</dbReference>
<dbReference type="SUPFAM" id="SSF52402">
    <property type="entry name" value="Adenine nucleotide alpha hydrolases-like"/>
    <property type="match status" value="1"/>
</dbReference>
<dbReference type="EC" id="6.3.5.2" evidence="9"/>
<dbReference type="GO" id="GO:0005829">
    <property type="term" value="C:cytosol"/>
    <property type="evidence" value="ECO:0007669"/>
    <property type="project" value="TreeGrafter"/>
</dbReference>
<dbReference type="PROSITE" id="PS51553">
    <property type="entry name" value="GMPS_ATP_PPASE"/>
    <property type="match status" value="1"/>
</dbReference>
<dbReference type="Gene3D" id="3.40.50.880">
    <property type="match status" value="1"/>
</dbReference>
<dbReference type="InterPro" id="IPR022955">
    <property type="entry name" value="GMP_synthase"/>
</dbReference>
<dbReference type="InterPro" id="IPR014729">
    <property type="entry name" value="Rossmann-like_a/b/a_fold"/>
</dbReference>
<dbReference type="FunFam" id="3.40.50.620:FF:000001">
    <property type="entry name" value="GMP synthase [glutamine-hydrolyzing]"/>
    <property type="match status" value="1"/>
</dbReference>
<evidence type="ECO:0000256" key="2">
    <source>
        <dbReference type="ARBA" id="ARBA00005153"/>
    </source>
</evidence>
<evidence type="ECO:0000256" key="8">
    <source>
        <dbReference type="ARBA" id="ARBA00022962"/>
    </source>
</evidence>
<comment type="subunit">
    <text evidence="9">Homodimer.</text>
</comment>
<dbReference type="InterPro" id="IPR029062">
    <property type="entry name" value="Class_I_gatase-like"/>
</dbReference>
<dbReference type="Proteomes" id="UP000230790">
    <property type="component" value="Unassembled WGS sequence"/>
</dbReference>
<dbReference type="NCBIfam" id="TIGR00888">
    <property type="entry name" value="guaA_Nterm"/>
    <property type="match status" value="1"/>
</dbReference>
<feature type="active site" evidence="9">
    <location>
        <position position="173"/>
    </location>
</feature>
<keyword evidence="5 9" id="KW-0332">GMP biosynthesis</keyword>
<dbReference type="CDD" id="cd01997">
    <property type="entry name" value="GMP_synthase_C"/>
    <property type="match status" value="1"/>
</dbReference>
<evidence type="ECO:0000256" key="4">
    <source>
        <dbReference type="ARBA" id="ARBA00022741"/>
    </source>
</evidence>
<dbReference type="PRINTS" id="PR00097">
    <property type="entry name" value="ANTSNTHASEII"/>
</dbReference>
<proteinExistence type="inferred from homology"/>
<evidence type="ECO:0000256" key="3">
    <source>
        <dbReference type="ARBA" id="ARBA00022598"/>
    </source>
</evidence>